<dbReference type="SUPFAM" id="SSF52540">
    <property type="entry name" value="P-loop containing nucleoside triphosphate hydrolases"/>
    <property type="match status" value="2"/>
</dbReference>
<dbReference type="GO" id="GO:0006310">
    <property type="term" value="P:DNA recombination"/>
    <property type="evidence" value="ECO:0007669"/>
    <property type="project" value="UniProtKB-KW"/>
</dbReference>
<keyword evidence="2" id="KW-0227">DNA damage</keyword>
<reference evidence="5" key="1">
    <citation type="submission" date="2022-07" db="EMBL/GenBank/DDBJ databases">
        <authorList>
            <person name="Macas J."/>
            <person name="Novak P."/>
            <person name="Neumann P."/>
        </authorList>
    </citation>
    <scope>NUCLEOTIDE SEQUENCE</scope>
</reference>
<keyword evidence="2" id="KW-0233">DNA recombination</keyword>
<comment type="caution">
    <text evidence="5">The sequence shown here is derived from an EMBL/GenBank/DDBJ whole genome shotgun (WGS) entry which is preliminary data.</text>
</comment>
<comment type="similarity">
    <text evidence="2">Belongs to the helicase family.</text>
</comment>
<feature type="domain" description="DNA helicase Pif1-like DEAD-box helicase" evidence="3">
    <location>
        <begin position="102"/>
        <end position="323"/>
    </location>
</feature>
<dbReference type="GO" id="GO:0000723">
    <property type="term" value="P:telomere maintenance"/>
    <property type="evidence" value="ECO:0007669"/>
    <property type="project" value="InterPro"/>
</dbReference>
<dbReference type="CDD" id="cd18809">
    <property type="entry name" value="SF1_C_RecD"/>
    <property type="match status" value="1"/>
</dbReference>
<evidence type="ECO:0000259" key="3">
    <source>
        <dbReference type="Pfam" id="PF05970"/>
    </source>
</evidence>
<dbReference type="AlphaFoldDB" id="A0A9P0ZV19"/>
<dbReference type="Pfam" id="PF05970">
    <property type="entry name" value="PIF1"/>
    <property type="match status" value="1"/>
</dbReference>
<dbReference type="GO" id="GO:0016787">
    <property type="term" value="F:hydrolase activity"/>
    <property type="evidence" value="ECO:0007669"/>
    <property type="project" value="UniProtKB-KW"/>
</dbReference>
<dbReference type="Gene3D" id="3.40.50.300">
    <property type="entry name" value="P-loop containing nucleotide triphosphate hydrolases"/>
    <property type="match status" value="1"/>
</dbReference>
<sequence length="583" mass="65636">MTKPESVWEKCWEYLSEDILYNVRKNLHDQELELDNGEIQKYCLVEIEKLLQQRGKSLCDYVGMPVPPDSYIPSMEDILIHEELKYDKCVMAEEHKKLLKDMTDEQRVVYEIIMESIDRKCGGVFFLYGHGGTGKTYLWRTLSTAIRSRGEIVLNVASSGIASLLLPGGRTAHSRFAIPLNVTEDSTCNIKHGSPLAKLLEQTTLIIWDESPMTHKHCFEALERTMRDVLRFSPECDVVVPFGGKTIVFGGDFRQILPVIPKGTRQDIVQASLNSSYLWSYCRVLKLTRNMRLAHMSGSSSATDIERFADWILKIGDGILGDNEDGESKVHIPAEFLAPLTDDPIESIVNSTYPDFLTHREDISYLNSRAILAPTIDERDKINDYMLGLIPGEERTYLSCDSASSSDSDSELLQDIHSPEFLNSIKCSGVPSHELKLKVGVSVMLMRNIDHTVGLCNGTRLMVTKLGTHIIETQMMSGSNAGDKYLIPRLSLTPTDLKLPFTFQRRQFPLMVSYAMTINKSQGQSLERVGVFLRRPVFTHGQLYVAVSRVTSPSGLKFVICDDDGQPSNTALNVVYKEVYNNL</sequence>
<dbReference type="InterPro" id="IPR010285">
    <property type="entry name" value="DNA_helicase_pif1-like_DEAD"/>
</dbReference>
<organism evidence="5 6">
    <name type="scientific">Cuscuta europaea</name>
    <name type="common">European dodder</name>
    <dbReference type="NCBI Taxonomy" id="41803"/>
    <lineage>
        <taxon>Eukaryota</taxon>
        <taxon>Viridiplantae</taxon>
        <taxon>Streptophyta</taxon>
        <taxon>Embryophyta</taxon>
        <taxon>Tracheophyta</taxon>
        <taxon>Spermatophyta</taxon>
        <taxon>Magnoliopsida</taxon>
        <taxon>eudicotyledons</taxon>
        <taxon>Gunneridae</taxon>
        <taxon>Pentapetalae</taxon>
        <taxon>asterids</taxon>
        <taxon>lamiids</taxon>
        <taxon>Solanales</taxon>
        <taxon>Convolvulaceae</taxon>
        <taxon>Cuscuteae</taxon>
        <taxon>Cuscuta</taxon>
        <taxon>Cuscuta subgen. Cuscuta</taxon>
    </lineage>
</organism>
<protein>
    <recommendedName>
        <fullName evidence="2">ATP-dependent DNA helicase</fullName>
        <ecNumber evidence="2">5.6.2.3</ecNumber>
    </recommendedName>
</protein>
<dbReference type="PANTHER" id="PTHR10492:SF101">
    <property type="entry name" value="ATP-DEPENDENT DNA HELICASE"/>
    <property type="match status" value="1"/>
</dbReference>
<name>A0A9P0ZV19_CUSEU</name>
<keyword evidence="2" id="KW-0234">DNA repair</keyword>
<dbReference type="OrthoDB" id="1669105at2759"/>
<keyword evidence="2" id="KW-0378">Hydrolase</keyword>
<dbReference type="Proteomes" id="UP001152484">
    <property type="component" value="Unassembled WGS sequence"/>
</dbReference>
<comment type="catalytic activity">
    <reaction evidence="2">
        <text>ATP + H2O = ADP + phosphate + H(+)</text>
        <dbReference type="Rhea" id="RHEA:13065"/>
        <dbReference type="ChEBI" id="CHEBI:15377"/>
        <dbReference type="ChEBI" id="CHEBI:15378"/>
        <dbReference type="ChEBI" id="CHEBI:30616"/>
        <dbReference type="ChEBI" id="CHEBI:43474"/>
        <dbReference type="ChEBI" id="CHEBI:456216"/>
        <dbReference type="EC" id="5.6.2.3"/>
    </reaction>
</comment>
<dbReference type="InterPro" id="IPR049163">
    <property type="entry name" value="Pif1-like_2B_dom"/>
</dbReference>
<dbReference type="Pfam" id="PF21530">
    <property type="entry name" value="Pif1_2B_dom"/>
    <property type="match status" value="1"/>
</dbReference>
<evidence type="ECO:0000259" key="4">
    <source>
        <dbReference type="Pfam" id="PF21530"/>
    </source>
</evidence>
<evidence type="ECO:0000313" key="5">
    <source>
        <dbReference type="EMBL" id="CAH9113026.1"/>
    </source>
</evidence>
<evidence type="ECO:0000313" key="6">
    <source>
        <dbReference type="Proteomes" id="UP001152484"/>
    </source>
</evidence>
<proteinExistence type="inferred from homology"/>
<comment type="subcellular location">
    <subcellularLocation>
        <location evidence="1">Plastid</location>
    </subcellularLocation>
</comment>
<dbReference type="GO" id="GO:0009536">
    <property type="term" value="C:plastid"/>
    <property type="evidence" value="ECO:0007669"/>
    <property type="project" value="UniProtKB-SubCell"/>
</dbReference>
<keyword evidence="2" id="KW-0067">ATP-binding</keyword>
<dbReference type="GO" id="GO:0043139">
    <property type="term" value="F:5'-3' DNA helicase activity"/>
    <property type="evidence" value="ECO:0007669"/>
    <property type="project" value="UniProtKB-EC"/>
</dbReference>
<dbReference type="GO" id="GO:0005524">
    <property type="term" value="F:ATP binding"/>
    <property type="evidence" value="ECO:0007669"/>
    <property type="project" value="UniProtKB-KW"/>
</dbReference>
<dbReference type="EMBL" id="CAMAPE010000060">
    <property type="protein sequence ID" value="CAH9113026.1"/>
    <property type="molecule type" value="Genomic_DNA"/>
</dbReference>
<evidence type="ECO:0000256" key="1">
    <source>
        <dbReference type="ARBA" id="ARBA00004474"/>
    </source>
</evidence>
<dbReference type="EC" id="5.6.2.3" evidence="2"/>
<dbReference type="GO" id="GO:0006281">
    <property type="term" value="P:DNA repair"/>
    <property type="evidence" value="ECO:0007669"/>
    <property type="project" value="UniProtKB-KW"/>
</dbReference>
<feature type="domain" description="DNA helicase Pif1-like 2B" evidence="4">
    <location>
        <begin position="420"/>
        <end position="466"/>
    </location>
</feature>
<dbReference type="PANTHER" id="PTHR10492">
    <property type="match status" value="1"/>
</dbReference>
<evidence type="ECO:0000256" key="2">
    <source>
        <dbReference type="RuleBase" id="RU363044"/>
    </source>
</evidence>
<keyword evidence="2" id="KW-0347">Helicase</keyword>
<dbReference type="InterPro" id="IPR027417">
    <property type="entry name" value="P-loop_NTPase"/>
</dbReference>
<keyword evidence="6" id="KW-1185">Reference proteome</keyword>
<gene>
    <name evidence="5" type="ORF">CEURO_LOCUS19846</name>
</gene>
<keyword evidence="2" id="KW-0547">Nucleotide-binding</keyword>
<comment type="cofactor">
    <cofactor evidence="2">
        <name>Mg(2+)</name>
        <dbReference type="ChEBI" id="CHEBI:18420"/>
    </cofactor>
</comment>
<accession>A0A9P0ZV19</accession>